<feature type="chain" id="PRO_5008884399" evidence="1">
    <location>
        <begin position="22"/>
        <end position="113"/>
    </location>
</feature>
<feature type="signal peptide" evidence="1">
    <location>
        <begin position="1"/>
        <end position="21"/>
    </location>
</feature>
<dbReference type="KEGG" id="anh:A6F65_01288"/>
<evidence type="ECO:0000313" key="4">
    <source>
        <dbReference type="Proteomes" id="UP000092698"/>
    </source>
</evidence>
<gene>
    <name evidence="3" type="ORF">A6F65_01288</name>
</gene>
<dbReference type="InterPro" id="IPR008613">
    <property type="entry name" value="Excalibur_Ca-bd_domain"/>
</dbReference>
<keyword evidence="4" id="KW-1185">Reference proteome</keyword>
<dbReference type="STRING" id="645517.A6F65_01288"/>
<name>A0A1C7D7Z3_9SPHN</name>
<evidence type="ECO:0000313" key="3">
    <source>
        <dbReference type="EMBL" id="ANU07594.1"/>
    </source>
</evidence>
<sequence length="113" mass="12201">MKIGGLSFCVAGSLLAIVASAQPVDAHPGGVNKEGCHKNRKTGEYHCHGSRRSRQILAAPARRSDGSVYYRNCDAVRVAGKAPLRRGDPGYRAGLDRDNDGLACEPYGDRYNR</sequence>
<evidence type="ECO:0000259" key="2">
    <source>
        <dbReference type="SMART" id="SM00894"/>
    </source>
</evidence>
<dbReference type="Pfam" id="PF05901">
    <property type="entry name" value="Excalibur"/>
    <property type="match status" value="1"/>
</dbReference>
<evidence type="ECO:0000256" key="1">
    <source>
        <dbReference type="SAM" id="SignalP"/>
    </source>
</evidence>
<proteinExistence type="predicted"/>
<protein>
    <submittedName>
        <fullName evidence="3">Excalibur calcium-binding domain protein</fullName>
    </submittedName>
</protein>
<dbReference type="AlphaFoldDB" id="A0A1C7D7Z3"/>
<dbReference type="Proteomes" id="UP000092698">
    <property type="component" value="Chromosome"/>
</dbReference>
<feature type="domain" description="Excalibur calcium-binding" evidence="2">
    <location>
        <begin position="69"/>
        <end position="105"/>
    </location>
</feature>
<reference evidence="3 4" key="1">
    <citation type="submission" date="2016-07" db="EMBL/GenBank/DDBJ databases">
        <title>Complete genome sequence of Altererythrobacter namhicola JCM 16345T, containing esterase-encoding genes.</title>
        <authorList>
            <person name="Cheng H."/>
            <person name="Wu Y.-H."/>
            <person name="Jian S.-L."/>
            <person name="Huo Y.-Y."/>
            <person name="Wang C.-S."/>
            <person name="Xu X.-W."/>
        </authorList>
    </citation>
    <scope>NUCLEOTIDE SEQUENCE [LARGE SCALE GENOMIC DNA]</scope>
    <source>
        <strain evidence="3 4">JCM 16345</strain>
    </source>
</reference>
<dbReference type="PATRIC" id="fig|645517.4.peg.1280"/>
<dbReference type="NCBIfam" id="NF033223">
    <property type="entry name" value="YHYH_alt"/>
    <property type="match status" value="1"/>
</dbReference>
<dbReference type="InterPro" id="IPR047773">
    <property type="entry name" value="YHYH_dom_bact"/>
</dbReference>
<keyword evidence="1" id="KW-0732">Signal</keyword>
<dbReference type="SMART" id="SM00894">
    <property type="entry name" value="Excalibur"/>
    <property type="match status" value="1"/>
</dbReference>
<accession>A0A1C7D7Z3</accession>
<organism evidence="3 4">
    <name type="scientific">Paraurantiacibacter namhicola</name>
    <dbReference type="NCBI Taxonomy" id="645517"/>
    <lineage>
        <taxon>Bacteria</taxon>
        <taxon>Pseudomonadati</taxon>
        <taxon>Pseudomonadota</taxon>
        <taxon>Alphaproteobacteria</taxon>
        <taxon>Sphingomonadales</taxon>
        <taxon>Erythrobacteraceae</taxon>
        <taxon>Paraurantiacibacter</taxon>
    </lineage>
</organism>
<dbReference type="EMBL" id="CP016545">
    <property type="protein sequence ID" value="ANU07594.1"/>
    <property type="molecule type" value="Genomic_DNA"/>
</dbReference>